<evidence type="ECO:0000256" key="1">
    <source>
        <dbReference type="ARBA" id="ARBA00006643"/>
    </source>
</evidence>
<dbReference type="Pfam" id="PF14432">
    <property type="entry name" value="DYW_deaminase"/>
    <property type="match status" value="1"/>
</dbReference>
<comment type="caution">
    <text evidence="6">The sequence shown here is derived from an EMBL/GenBank/DDBJ whole genome shotgun (WGS) entry which is preliminary data.</text>
</comment>
<evidence type="ECO:0000256" key="3">
    <source>
        <dbReference type="PROSITE-ProRule" id="PRU00708"/>
    </source>
</evidence>
<protein>
    <recommendedName>
        <fullName evidence="5">DYW domain-containing protein</fullName>
    </recommendedName>
</protein>
<dbReference type="InterPro" id="IPR046960">
    <property type="entry name" value="PPR_At4g14850-like_plant"/>
</dbReference>
<keyword evidence="4" id="KW-0812">Transmembrane</keyword>
<dbReference type="InterPro" id="IPR032867">
    <property type="entry name" value="DYW_dom"/>
</dbReference>
<keyword evidence="2" id="KW-0677">Repeat</keyword>
<evidence type="ECO:0000256" key="4">
    <source>
        <dbReference type="SAM" id="Phobius"/>
    </source>
</evidence>
<keyword evidence="7" id="KW-1185">Reference proteome</keyword>
<accession>A0AA38SWI8</accession>
<dbReference type="Proteomes" id="UP001172457">
    <property type="component" value="Chromosome 6"/>
</dbReference>
<reference evidence="6" key="1">
    <citation type="submission" date="2023-03" db="EMBL/GenBank/DDBJ databases">
        <title>Chromosome-scale reference genome and RAD-based genetic map of yellow starthistle (Centaurea solstitialis) reveal putative structural variation and QTLs associated with invader traits.</title>
        <authorList>
            <person name="Reatini B."/>
            <person name="Cang F.A."/>
            <person name="Jiang Q."/>
            <person name="Mckibben M.T.W."/>
            <person name="Barker M.S."/>
            <person name="Rieseberg L.H."/>
            <person name="Dlugosch K.M."/>
        </authorList>
    </citation>
    <scope>NUCLEOTIDE SEQUENCE</scope>
    <source>
        <strain evidence="6">CAN-66</strain>
        <tissue evidence="6">Leaf</tissue>
    </source>
</reference>
<dbReference type="Pfam" id="PF01535">
    <property type="entry name" value="PPR"/>
    <property type="match status" value="1"/>
</dbReference>
<dbReference type="EMBL" id="JARYMX010000006">
    <property type="protein sequence ID" value="KAJ9544016.1"/>
    <property type="molecule type" value="Genomic_DNA"/>
</dbReference>
<dbReference type="GO" id="GO:0003723">
    <property type="term" value="F:RNA binding"/>
    <property type="evidence" value="ECO:0007669"/>
    <property type="project" value="InterPro"/>
</dbReference>
<dbReference type="FunFam" id="1.25.40.10:FF:000158">
    <property type="entry name" value="pentatricopeptide repeat-containing protein At2g33680"/>
    <property type="match status" value="1"/>
</dbReference>
<feature type="repeat" description="PPR" evidence="3">
    <location>
        <begin position="9"/>
        <end position="43"/>
    </location>
</feature>
<dbReference type="Gene3D" id="1.25.40.10">
    <property type="entry name" value="Tetratricopeptide repeat domain"/>
    <property type="match status" value="1"/>
</dbReference>
<dbReference type="GO" id="GO:0009451">
    <property type="term" value="P:RNA modification"/>
    <property type="evidence" value="ECO:0007669"/>
    <property type="project" value="InterPro"/>
</dbReference>
<dbReference type="InterPro" id="IPR046848">
    <property type="entry name" value="E_motif"/>
</dbReference>
<feature type="transmembrane region" description="Helical" evidence="4">
    <location>
        <begin position="247"/>
        <end position="267"/>
    </location>
</feature>
<evidence type="ECO:0000256" key="2">
    <source>
        <dbReference type="ARBA" id="ARBA00022737"/>
    </source>
</evidence>
<evidence type="ECO:0000259" key="5">
    <source>
        <dbReference type="Pfam" id="PF14432"/>
    </source>
</evidence>
<dbReference type="AlphaFoldDB" id="A0AA38SWI8"/>
<dbReference type="InterPro" id="IPR011990">
    <property type="entry name" value="TPR-like_helical_dom_sf"/>
</dbReference>
<sequence length="311" mass="34708">MVTTETNPDHVTFVSVLSACSHGGLVDEGLHYFSSMTEEYGVPVGIEQCVCVIDLLGRSGRLAEAEWFVETMPVPPNDFFWWSLLAACRVHRDSELRKRAAERLLESNPLDDSAYVLYSKVCASTGKWEVVRDLRAEMKSTNVKKKPACILSRLGTNPTRKTVTSTQSSTRSRDWSEKRVTFPIQVFRCKISMKGEEQKEDHLWKHSERLALAYGLINTPEGLGLQIFKNLRVCGDCHSVFKFVSKIYSGILSGFTILVMASALVVTTGSTGELQVKTSNKRKIEEHPCSPPSKPYALVHTGRGMGLKWGC</sequence>
<dbReference type="Pfam" id="PF20431">
    <property type="entry name" value="E_motif"/>
    <property type="match status" value="1"/>
</dbReference>
<evidence type="ECO:0000313" key="6">
    <source>
        <dbReference type="EMBL" id="KAJ9544016.1"/>
    </source>
</evidence>
<dbReference type="GO" id="GO:0099402">
    <property type="term" value="P:plant organ development"/>
    <property type="evidence" value="ECO:0007669"/>
    <property type="project" value="UniProtKB-ARBA"/>
</dbReference>
<dbReference type="NCBIfam" id="TIGR00756">
    <property type="entry name" value="PPR"/>
    <property type="match status" value="1"/>
</dbReference>
<keyword evidence="4" id="KW-1133">Transmembrane helix</keyword>
<dbReference type="PROSITE" id="PS51375">
    <property type="entry name" value="PPR"/>
    <property type="match status" value="1"/>
</dbReference>
<keyword evidence="4" id="KW-0472">Membrane</keyword>
<dbReference type="InterPro" id="IPR002885">
    <property type="entry name" value="PPR_rpt"/>
</dbReference>
<organism evidence="6 7">
    <name type="scientific">Centaurea solstitialis</name>
    <name type="common">yellow star-thistle</name>
    <dbReference type="NCBI Taxonomy" id="347529"/>
    <lineage>
        <taxon>Eukaryota</taxon>
        <taxon>Viridiplantae</taxon>
        <taxon>Streptophyta</taxon>
        <taxon>Embryophyta</taxon>
        <taxon>Tracheophyta</taxon>
        <taxon>Spermatophyta</taxon>
        <taxon>Magnoliopsida</taxon>
        <taxon>eudicotyledons</taxon>
        <taxon>Gunneridae</taxon>
        <taxon>Pentapetalae</taxon>
        <taxon>asterids</taxon>
        <taxon>campanulids</taxon>
        <taxon>Asterales</taxon>
        <taxon>Asteraceae</taxon>
        <taxon>Carduoideae</taxon>
        <taxon>Cardueae</taxon>
        <taxon>Centaureinae</taxon>
        <taxon>Centaurea</taxon>
    </lineage>
</organism>
<name>A0AA38SWI8_9ASTR</name>
<proteinExistence type="inferred from homology"/>
<evidence type="ECO:0000313" key="7">
    <source>
        <dbReference type="Proteomes" id="UP001172457"/>
    </source>
</evidence>
<feature type="domain" description="DYW" evidence="5">
    <location>
        <begin position="196"/>
        <end position="248"/>
    </location>
</feature>
<comment type="similarity">
    <text evidence="1">Belongs to the PPR family. PCMP-H subfamily.</text>
</comment>
<dbReference type="GO" id="GO:0008270">
    <property type="term" value="F:zinc ion binding"/>
    <property type="evidence" value="ECO:0007669"/>
    <property type="project" value="InterPro"/>
</dbReference>
<gene>
    <name evidence="6" type="ORF">OSB04_023723</name>
</gene>
<dbReference type="PANTHER" id="PTHR47926:SF506">
    <property type="entry name" value="TETRATRICOPEPTIDE REPEAT-LIKE SUPERFAMILY PROTEIN ISOFORM 1"/>
    <property type="match status" value="1"/>
</dbReference>
<dbReference type="PANTHER" id="PTHR47926">
    <property type="entry name" value="PENTATRICOPEPTIDE REPEAT-CONTAINING PROTEIN"/>
    <property type="match status" value="1"/>
</dbReference>